<feature type="compositionally biased region" description="Basic residues" evidence="1">
    <location>
        <begin position="380"/>
        <end position="393"/>
    </location>
</feature>
<dbReference type="AlphaFoldDB" id="A0A061RK84"/>
<keyword evidence="2" id="KW-0732">Signal</keyword>
<feature type="non-terminal residue" evidence="3">
    <location>
        <position position="1"/>
    </location>
</feature>
<proteinExistence type="predicted"/>
<feature type="chain" id="PRO_5001605660" description="Reelin domain-containing protein" evidence="2">
    <location>
        <begin position="18"/>
        <end position="413"/>
    </location>
</feature>
<feature type="signal peptide" evidence="2">
    <location>
        <begin position="1"/>
        <end position="17"/>
    </location>
</feature>
<feature type="compositionally biased region" description="Polar residues" evidence="1">
    <location>
        <begin position="211"/>
        <end position="238"/>
    </location>
</feature>
<feature type="region of interest" description="Disordered" evidence="1">
    <location>
        <begin position="197"/>
        <end position="312"/>
    </location>
</feature>
<sequence>RVMQLFMLLFHVTFIAGFPRYWDERFGNGCEAPSQGYGFHLKPVSDSQTALEILNSGGLQVSYYEPGENYTFKVSYSQRSRSVILSSSGKLRSQISLESVGANLCISWKNVSRVTFETLLDTVELSWEAPADQSITGVNITVVLATYYASPYYVSSFEFRQSPRSADSGVAQAFSVEAGQRQREGINISQFVFGTSNSSDADNSSAEGPAQGSSHWNNEMSNYTAQASGFGNRSSNTMPGVAPRRHESDSSAENHWKEGSHRHSSDDLAEAAGPGHFRGDGNAIRGGRKWGSHWSNSESERDASHRSESSSGHTDYWRLGYLLWHHRHSNLDSDCMRETCRELSSSSANVTNSTRWQLDGEGSNSQESSSSLTLDESASSHKHRHRRGSHSKAKPQDSDSAASRMGSRDSDSS</sequence>
<reference evidence="3" key="1">
    <citation type="submission" date="2014-05" db="EMBL/GenBank/DDBJ databases">
        <title>The transcriptome of the halophilic microalga Tetraselmis sp. GSL018 isolated from the Great Salt Lake, Utah.</title>
        <authorList>
            <person name="Jinkerson R.E."/>
            <person name="D'Adamo S."/>
            <person name="Posewitz M.C."/>
        </authorList>
    </citation>
    <scope>NUCLEOTIDE SEQUENCE</scope>
    <source>
        <strain evidence="3">GSL018</strain>
    </source>
</reference>
<evidence type="ECO:0008006" key="4">
    <source>
        <dbReference type="Google" id="ProtNLM"/>
    </source>
</evidence>
<dbReference type="EMBL" id="GBEZ01014997">
    <property type="protein sequence ID" value="JAC71124.1"/>
    <property type="molecule type" value="Transcribed_RNA"/>
</dbReference>
<evidence type="ECO:0000256" key="1">
    <source>
        <dbReference type="SAM" id="MobiDB-lite"/>
    </source>
</evidence>
<feature type="compositionally biased region" description="Low complexity" evidence="1">
    <location>
        <begin position="363"/>
        <end position="377"/>
    </location>
</feature>
<feature type="compositionally biased region" description="Low complexity" evidence="1">
    <location>
        <begin position="197"/>
        <end position="206"/>
    </location>
</feature>
<gene>
    <name evidence="3" type="ORF">TSPGSL018_2602</name>
</gene>
<evidence type="ECO:0000256" key="2">
    <source>
        <dbReference type="SAM" id="SignalP"/>
    </source>
</evidence>
<evidence type="ECO:0000313" key="3">
    <source>
        <dbReference type="EMBL" id="JAC71124.1"/>
    </source>
</evidence>
<feature type="compositionally biased region" description="Basic and acidic residues" evidence="1">
    <location>
        <begin position="298"/>
        <end position="308"/>
    </location>
</feature>
<organism evidence="3">
    <name type="scientific">Tetraselmis sp. GSL018</name>
    <dbReference type="NCBI Taxonomy" id="582737"/>
    <lineage>
        <taxon>Eukaryota</taxon>
        <taxon>Viridiplantae</taxon>
        <taxon>Chlorophyta</taxon>
        <taxon>core chlorophytes</taxon>
        <taxon>Chlorodendrophyceae</taxon>
        <taxon>Chlorodendrales</taxon>
        <taxon>Chlorodendraceae</taxon>
        <taxon>Tetraselmis</taxon>
    </lineage>
</organism>
<feature type="compositionally biased region" description="Polar residues" evidence="1">
    <location>
        <begin position="346"/>
        <end position="356"/>
    </location>
</feature>
<feature type="compositionally biased region" description="Basic and acidic residues" evidence="1">
    <location>
        <begin position="244"/>
        <end position="266"/>
    </location>
</feature>
<accession>A0A061RK84</accession>
<feature type="region of interest" description="Disordered" evidence="1">
    <location>
        <begin position="346"/>
        <end position="413"/>
    </location>
</feature>
<protein>
    <recommendedName>
        <fullName evidence="4">Reelin domain-containing protein</fullName>
    </recommendedName>
</protein>
<name>A0A061RK84_9CHLO</name>